<proteinExistence type="predicted"/>
<dbReference type="EMBL" id="LT558117">
    <property type="protein sequence ID" value="SAM58365.1"/>
    <property type="molecule type" value="Genomic_DNA"/>
</dbReference>
<reference evidence="2" key="1">
    <citation type="submission" date="2016-04" db="EMBL/GenBank/DDBJ databases">
        <authorList>
            <person name="Guldener U."/>
            <person name="Guldener U."/>
        </authorList>
    </citation>
    <scope>NUCLEOTIDE SEQUENCE [LARGE SCALE GENOMIC DNA]</scope>
    <source>
        <strain evidence="2">UB2112</strain>
    </source>
</reference>
<name>A0A1K0H409_9BASI</name>
<gene>
    <name evidence="1" type="ORF">UBRO_20399</name>
</gene>
<evidence type="ECO:0000313" key="2">
    <source>
        <dbReference type="Proteomes" id="UP000179920"/>
    </source>
</evidence>
<protein>
    <submittedName>
        <fullName evidence="1">Uncharacterized protein</fullName>
    </submittedName>
</protein>
<sequence>MIAYIAAPIAIGTEPILSRLTDRKGATHFERMAADDAMRGFQQALRKPKPERWRYCNCRPVQLGLAGKIANSAQVAHCICASHPISTCLFHQAVYDVRGLPRYHMSVLPHDKDQFVKTKTQWPRWHGQLDEKE</sequence>
<dbReference type="AlphaFoldDB" id="A0A1K0H409"/>
<accession>A0A1K0H409</accession>
<dbReference type="Proteomes" id="UP000179920">
    <property type="component" value="Chromosome I"/>
</dbReference>
<organism evidence="1 2">
    <name type="scientific">Ustilago bromivora</name>
    <dbReference type="NCBI Taxonomy" id="307758"/>
    <lineage>
        <taxon>Eukaryota</taxon>
        <taxon>Fungi</taxon>
        <taxon>Dikarya</taxon>
        <taxon>Basidiomycota</taxon>
        <taxon>Ustilaginomycotina</taxon>
        <taxon>Ustilaginomycetes</taxon>
        <taxon>Ustilaginales</taxon>
        <taxon>Ustilaginaceae</taxon>
        <taxon>Ustilago</taxon>
    </lineage>
</organism>
<evidence type="ECO:0000313" key="1">
    <source>
        <dbReference type="EMBL" id="SAM58365.1"/>
    </source>
</evidence>